<evidence type="ECO:0000256" key="2">
    <source>
        <dbReference type="ARBA" id="ARBA00010720"/>
    </source>
</evidence>
<dbReference type="InterPro" id="IPR012295">
    <property type="entry name" value="TBP_dom_sf"/>
</dbReference>
<dbReference type="GO" id="GO:0030126">
    <property type="term" value="C:COPI vesicle coat"/>
    <property type="evidence" value="ECO:0007669"/>
    <property type="project" value="InterPro"/>
</dbReference>
<comment type="similarity">
    <text evidence="2 13">Belongs to the COPG family.</text>
</comment>
<keyword evidence="9 13" id="KW-0333">Golgi apparatus</keyword>
<dbReference type="PIRSF" id="PIRSF037093">
    <property type="entry name" value="Coatomer_gamma_subunit"/>
    <property type="match status" value="1"/>
</dbReference>
<dbReference type="InterPro" id="IPR013040">
    <property type="entry name" value="Coatomer_gsu_app_Ig-like_dom"/>
</dbReference>
<feature type="domain" description="Clathrin/coatomer adaptor adaptin-like N-terminal" evidence="15">
    <location>
        <begin position="90"/>
        <end position="607"/>
    </location>
</feature>
<dbReference type="Gene3D" id="1.25.10.10">
    <property type="entry name" value="Leucine-rich Repeat Variant"/>
    <property type="match status" value="2"/>
</dbReference>
<comment type="function">
    <text evidence="12 13">The coatomer is a cytosolic protein complex that binds to dilysine motifs and reversibly associates with Golgi non-clathrin-coated vesicles, which further mediate biosynthetic protein transport from the ER, via the Golgi up to the trans Golgi network. Coatomer complex is required for budding from Golgi membranes, and is essential for the retrograde Golgi-to-ER transport of dilysine-tagged proteins.</text>
</comment>
<evidence type="ECO:0000256" key="3">
    <source>
        <dbReference type="ARBA" id="ARBA00011775"/>
    </source>
</evidence>
<keyword evidence="11 13" id="KW-0968">Cytoplasmic vesicle</keyword>
<reference evidence="18" key="1">
    <citation type="submission" date="2023-08" db="EMBL/GenBank/DDBJ databases">
        <title>Reference Genome Resource for the Citrus Pathogen Phytophthora citrophthora.</title>
        <authorList>
            <person name="Moller H."/>
            <person name="Coetzee B."/>
            <person name="Rose L.J."/>
            <person name="Van Niekerk J.M."/>
        </authorList>
    </citation>
    <scope>NUCLEOTIDE SEQUENCE</scope>
    <source>
        <strain evidence="18">STE-U-9442</strain>
    </source>
</reference>
<evidence type="ECO:0000256" key="11">
    <source>
        <dbReference type="ARBA" id="ARBA00023329"/>
    </source>
</evidence>
<dbReference type="GO" id="GO:0009306">
    <property type="term" value="P:protein secretion"/>
    <property type="evidence" value="ECO:0007669"/>
    <property type="project" value="TreeGrafter"/>
</dbReference>
<dbReference type="Pfam" id="PF01602">
    <property type="entry name" value="Adaptin_N"/>
    <property type="match status" value="1"/>
</dbReference>
<keyword evidence="7 13" id="KW-0931">ER-Golgi transport</keyword>
<evidence type="ECO:0000256" key="14">
    <source>
        <dbReference type="SAM" id="MobiDB-lite"/>
    </source>
</evidence>
<evidence type="ECO:0000256" key="13">
    <source>
        <dbReference type="PIRNR" id="PIRNR037093"/>
    </source>
</evidence>
<dbReference type="InterPro" id="IPR009028">
    <property type="entry name" value="Coatomer/calthrin_app_sub_C"/>
</dbReference>
<dbReference type="FunFam" id="1.25.10.10:FF:000071">
    <property type="entry name" value="Coatomer subunit gamma"/>
    <property type="match status" value="1"/>
</dbReference>
<comment type="caution">
    <text evidence="18">The sequence shown here is derived from an EMBL/GenBank/DDBJ whole genome shotgun (WGS) entry which is preliminary data.</text>
</comment>
<evidence type="ECO:0000256" key="1">
    <source>
        <dbReference type="ARBA" id="ARBA00004255"/>
    </source>
</evidence>
<dbReference type="InterPro" id="IPR011989">
    <property type="entry name" value="ARM-like"/>
</dbReference>
<feature type="compositionally biased region" description="Low complexity" evidence="14">
    <location>
        <begin position="48"/>
        <end position="59"/>
    </location>
</feature>
<evidence type="ECO:0000256" key="9">
    <source>
        <dbReference type="ARBA" id="ARBA00023034"/>
    </source>
</evidence>
<dbReference type="SUPFAM" id="SSF55711">
    <property type="entry name" value="Subdomain of clathrin and coatomer appendage domain"/>
    <property type="match status" value="1"/>
</dbReference>
<comment type="subcellular location">
    <subcellularLocation>
        <location evidence="13">Cytoplasm</location>
    </subcellularLocation>
    <subcellularLocation>
        <location evidence="1 13">Golgi apparatus membrane</location>
        <topology evidence="1 13">Peripheral membrane protein</topology>
        <orientation evidence="1 13">Cytoplasmic side</orientation>
    </subcellularLocation>
    <subcellularLocation>
        <location evidence="13">Cytoplasmic vesicle</location>
        <location evidence="13">COPI-coated vesicle membrane</location>
        <topology evidence="13">Peripheral membrane protein</topology>
        <orientation evidence="13">Cytoplasmic side</orientation>
    </subcellularLocation>
</comment>
<dbReference type="InterPro" id="IPR002553">
    <property type="entry name" value="Clathrin/coatomer_adapt-like_N"/>
</dbReference>
<dbReference type="Pfam" id="PF08752">
    <property type="entry name" value="COP-gamma_platf"/>
    <property type="match status" value="1"/>
</dbReference>
<evidence type="ECO:0000259" key="17">
    <source>
        <dbReference type="Pfam" id="PF16381"/>
    </source>
</evidence>
<dbReference type="EMBL" id="JASMQC010000001">
    <property type="protein sequence ID" value="KAK1948076.1"/>
    <property type="molecule type" value="Genomic_DNA"/>
</dbReference>
<dbReference type="Gene3D" id="2.60.40.1480">
    <property type="entry name" value="Coatomer, gamma subunit, appendage domain"/>
    <property type="match status" value="1"/>
</dbReference>
<dbReference type="GO" id="GO:0006891">
    <property type="term" value="P:intra-Golgi vesicle-mediated transport"/>
    <property type="evidence" value="ECO:0007669"/>
    <property type="project" value="TreeGrafter"/>
</dbReference>
<dbReference type="Pfam" id="PF16381">
    <property type="entry name" value="Coatomer_g_Cpla"/>
    <property type="match status" value="1"/>
</dbReference>
<gene>
    <name evidence="18" type="ORF">P3T76_000366</name>
</gene>
<organism evidence="18 19">
    <name type="scientific">Phytophthora citrophthora</name>
    <dbReference type="NCBI Taxonomy" id="4793"/>
    <lineage>
        <taxon>Eukaryota</taxon>
        <taxon>Sar</taxon>
        <taxon>Stramenopiles</taxon>
        <taxon>Oomycota</taxon>
        <taxon>Peronosporomycetes</taxon>
        <taxon>Peronosporales</taxon>
        <taxon>Peronosporaceae</taxon>
        <taxon>Phytophthora</taxon>
    </lineage>
</organism>
<dbReference type="GO" id="GO:0005793">
    <property type="term" value="C:endoplasmic reticulum-Golgi intermediate compartment"/>
    <property type="evidence" value="ECO:0007669"/>
    <property type="project" value="TreeGrafter"/>
</dbReference>
<dbReference type="GO" id="GO:0006888">
    <property type="term" value="P:endoplasmic reticulum to Golgi vesicle-mediated transport"/>
    <property type="evidence" value="ECO:0007669"/>
    <property type="project" value="TreeGrafter"/>
</dbReference>
<comment type="subunit">
    <text evidence="3">Oligomeric complex that consists of at least the alpha, beta, beta', gamma, delta, epsilon and zeta subunits.</text>
</comment>
<evidence type="ECO:0000256" key="6">
    <source>
        <dbReference type="ARBA" id="ARBA00022737"/>
    </source>
</evidence>
<feature type="domain" description="Coatomer subunit gamma C-terminal" evidence="17">
    <location>
        <begin position="832"/>
        <end position="946"/>
    </location>
</feature>
<proteinExistence type="inferred from homology"/>
<keyword evidence="4 13" id="KW-0813">Transport</keyword>
<keyword evidence="5 13" id="KW-0963">Cytoplasm</keyword>
<keyword evidence="8 13" id="KW-0653">Protein transport</keyword>
<feature type="region of interest" description="Disordered" evidence="14">
    <location>
        <begin position="35"/>
        <end position="59"/>
    </location>
</feature>
<evidence type="ECO:0000313" key="19">
    <source>
        <dbReference type="Proteomes" id="UP001259832"/>
    </source>
</evidence>
<evidence type="ECO:0000256" key="4">
    <source>
        <dbReference type="ARBA" id="ARBA00022448"/>
    </source>
</evidence>
<keyword evidence="6" id="KW-0677">Repeat</keyword>
<keyword evidence="19" id="KW-1185">Reference proteome</keyword>
<evidence type="ECO:0000256" key="7">
    <source>
        <dbReference type="ARBA" id="ARBA00022892"/>
    </source>
</evidence>
<evidence type="ECO:0000256" key="10">
    <source>
        <dbReference type="ARBA" id="ARBA00023136"/>
    </source>
</evidence>
<dbReference type="SUPFAM" id="SSF49348">
    <property type="entry name" value="Clathrin adaptor appendage domain"/>
    <property type="match status" value="1"/>
</dbReference>
<evidence type="ECO:0000259" key="15">
    <source>
        <dbReference type="Pfam" id="PF01602"/>
    </source>
</evidence>
<dbReference type="AlphaFoldDB" id="A0AAD9H1W0"/>
<dbReference type="Proteomes" id="UP001259832">
    <property type="component" value="Unassembled WGS sequence"/>
</dbReference>
<dbReference type="GO" id="GO:0005198">
    <property type="term" value="F:structural molecule activity"/>
    <property type="evidence" value="ECO:0007669"/>
    <property type="project" value="InterPro"/>
</dbReference>
<dbReference type="PANTHER" id="PTHR10261">
    <property type="entry name" value="COATOMER SUBUNIT GAMMA"/>
    <property type="match status" value="1"/>
</dbReference>
<dbReference type="PANTHER" id="PTHR10261:SF0">
    <property type="entry name" value="COATOMER SUBUNIT GAMMA-2"/>
    <property type="match status" value="1"/>
</dbReference>
<dbReference type="SUPFAM" id="SSF48371">
    <property type="entry name" value="ARM repeat"/>
    <property type="match status" value="1"/>
</dbReference>
<keyword evidence="10 13" id="KW-0472">Membrane</keyword>
<dbReference type="InterPro" id="IPR017106">
    <property type="entry name" value="Coatomer_gsu"/>
</dbReference>
<dbReference type="InterPro" id="IPR013041">
    <property type="entry name" value="Clathrin_app_Ig-like_sf"/>
</dbReference>
<dbReference type="FunFam" id="2.60.40.1480:FF:000001">
    <property type="entry name" value="Coatomer subunit gamma"/>
    <property type="match status" value="1"/>
</dbReference>
<dbReference type="InterPro" id="IPR032154">
    <property type="entry name" value="Coatomer_g_Cpla"/>
</dbReference>
<sequence>MQSSPKIVTYAVTQLQLGATRLLHDLGGIQASQKRSTMKLGASQDTYGAGSESGRSGSSMTISSVMADIKEKFKNDEEDQVSPFQGLDKATVLQETKIFSDANTVTRHPKKCCQLITKLLHILTQGEPFTSAETTAVFFGVTKLFQSKDANLRRMMYLFIKEVAEATAADEVIIVTQSLTKDMSSDVDLYRANAIRVLCRIIDGSMLNAIERYIKQAIVDRNALVASSALVSGIHLIKNNPEIVRRWVNEVQEAVNSTNDMVQYHGVSLMYQIRQHDKLAVSKFITQLQKTNLRSNLATCLLIRYTAALLRENANGQDAAPLYAFLQKMLRQKNEMVIYEAAKALCALPVDARDLTQAIVVLQLFLGSSKPTLRFAAVRTLSQVALTQPMLVTRCNEDMEALISDSNRSIATLAITTLLKTGAESSVDRLMKQISTFMGDIADEFKIVVVEAIKNLCLKYPQKHRVLLNFLANFLREEGGYEFKKTITDAILFLIDRIQECKETALLHLCEFIEDCEFTQLSTKILRVLGQKGPTTSAPARYIRFIRNRVILENAPVRASAVSALAQFAIRVASLRTSVSSLLQCCKLDDDDEVRDRATMYLSILEGDEVTSRALLVEDFPMSVAALQKSIDQYELRPAEGPLTFEALPHVEVIEDVVEPSADDAEADNETVQADVAPEPQDVAKELYTIPEFAELGALFRSSKRLELTEAETEYVVSCTKHVFAQHIVLQFKVLNTVNDQLLTNVNVGFVMEPEEVWQVHSVVPLDKLAYGKTGSCYVCLQYTGDGVYPIVQLANVELKFKVHEVNPSSGEVEDDGFDEEYPMEDIEIGASDLMAKVSVNDFRSAWEHIGDGAEVKGSYGLKYKSLVEGVAAVIENLGMQPCENTAVPQPKAKAHILLLSGVFVGGVKALVKSRISLDEQSGSMILQMAVRSEAEEISQTIMDCIR</sequence>
<dbReference type="Gene3D" id="3.30.310.10">
    <property type="entry name" value="TATA-Binding Protein"/>
    <property type="match status" value="1"/>
</dbReference>
<evidence type="ECO:0000256" key="5">
    <source>
        <dbReference type="ARBA" id="ARBA00022490"/>
    </source>
</evidence>
<protein>
    <recommendedName>
        <fullName evidence="13">Coatomer subunit gamma</fullName>
    </recommendedName>
</protein>
<accession>A0AAD9H1W0</accession>
<dbReference type="FunFam" id="1.25.10.10:FF:000382">
    <property type="entry name" value="Coatomer subunit gamma"/>
    <property type="match status" value="1"/>
</dbReference>
<evidence type="ECO:0000259" key="16">
    <source>
        <dbReference type="Pfam" id="PF08752"/>
    </source>
</evidence>
<dbReference type="GO" id="GO:0000139">
    <property type="term" value="C:Golgi membrane"/>
    <property type="evidence" value="ECO:0007669"/>
    <property type="project" value="UniProtKB-SubCell"/>
</dbReference>
<evidence type="ECO:0000256" key="12">
    <source>
        <dbReference type="ARBA" id="ARBA00025536"/>
    </source>
</evidence>
<evidence type="ECO:0000313" key="18">
    <source>
        <dbReference type="EMBL" id="KAK1948076.1"/>
    </source>
</evidence>
<dbReference type="FunFam" id="3.30.310.10:FF:000011">
    <property type="entry name" value="Coatomer subunit gamma"/>
    <property type="match status" value="1"/>
</dbReference>
<dbReference type="GO" id="GO:0006886">
    <property type="term" value="P:intracellular protein transport"/>
    <property type="evidence" value="ECO:0007669"/>
    <property type="project" value="InterPro"/>
</dbReference>
<dbReference type="InterPro" id="IPR016024">
    <property type="entry name" value="ARM-type_fold"/>
</dbReference>
<evidence type="ECO:0000256" key="8">
    <source>
        <dbReference type="ARBA" id="ARBA00022927"/>
    </source>
</evidence>
<dbReference type="GO" id="GO:0005783">
    <property type="term" value="C:endoplasmic reticulum"/>
    <property type="evidence" value="ECO:0007669"/>
    <property type="project" value="TreeGrafter"/>
</dbReference>
<name>A0AAD9H1W0_9STRA</name>
<dbReference type="InterPro" id="IPR037067">
    <property type="entry name" value="Coatomer_gsu_app_sf"/>
</dbReference>
<feature type="domain" description="Coatomer gamma subunit appendage Ig-like subdomain" evidence="16">
    <location>
        <begin position="682"/>
        <end position="829"/>
    </location>
</feature>